<accession>A0A4T0X2D8</accession>
<evidence type="ECO:0000256" key="3">
    <source>
        <dbReference type="ARBA" id="ARBA00022448"/>
    </source>
</evidence>
<name>A0A4T0X2D8_9ASCO</name>
<reference evidence="5 6" key="1">
    <citation type="journal article" date="2019" name="Front. Genet.">
        <title>Whole-Genome Sequencing of the Opportunistic Yeast Pathogen Candida inconspicua Uncovers Its Hybrid Origin.</title>
        <authorList>
            <person name="Mixao V."/>
            <person name="Hansen A.P."/>
            <person name="Saus E."/>
            <person name="Boekhout T."/>
            <person name="Lass-Florl C."/>
            <person name="Gabaldon T."/>
        </authorList>
    </citation>
    <scope>NUCLEOTIDE SEQUENCE [LARGE SCALE GENOMIC DNA]</scope>
    <source>
        <strain evidence="5 6">CBS 180</strain>
    </source>
</reference>
<dbReference type="SUPFAM" id="SSF48371">
    <property type="entry name" value="ARM repeat"/>
    <property type="match status" value="1"/>
</dbReference>
<sequence>MDLESVINSIHTLYAPNQDRSVVISTQQQLQSIQKQPYAKSLAHELLQIQNDPNVQFFGALTYTVFINNNEDGVDNEFVDLLAAEIVDACCKNLELFVIQKLLSNIALAYTKTKYCPLDGILQSLEQLNFDKIHLLNLGLLSSKIYAEELNKWNGLTAETNRLIIETLLDTTTKNLLNNAIDLINVNEKMKKLWIDSLQAWSVYLSRAEFDFVVTSDLNEYFTVVVELLAANYDIDALNLLYDVFDTHPSMVNNHNKQLLDRLIYSEWIFKFINSNDMDENSKLSKFVALFLDSDMISLAVKMIDPANDSRFEHLLSLTNQHGEPITDETWSVDLLEFWLLFVEAFINDSDSIETILGSDNGKLEALNNKAKQYFLKLSTIYWKKAHIISDYNDYSDEFIAFRRDIGELFESLFAIARVEIFHNLIDCIATSFVRNPLASINDADTSLYLLSYIVSMLDSKSANDELLPDLDLLFTSGFLNIIPSIVNNITNTQNYQLLIKDTINFLSNVTWFYQSDIRSGYMKDVLVFLFEYFKFSEYQESTSKAILSITDSCRSNLVDLLGDFENTANLMIVNKYDVELSVRSRIIRSYSSILQTVDNLDLQAEKVSNLLDIIYNESMNAYTSVNGNSDNPQILEKIDNYLLSMIGAVTGLAKGLQLPGEWDEIFENDPNKVQIMYQYWKVNDDFKFRVHRKCQRLIMLFTFPTEMIPGLDSNYNMRSDFLEQVYAFLKAGLSEPLPGPFVLEYDDIIEYVIRCATYCQTHQIKKSINPPLTIITQLYGTVVKSNHTSLTISKTLNLELGTNNLRIAEVVDKILFEQFDKVVNDVDIIQHIFSLFSDIIARYPTDLIQMNRFQNVVYVAINQLDSNCQQRFVVMALCRFWTNLIFLRKGQLEDVNFIRKLLIEESVGELFAFSLFKGFTNTSRSNVEFYIEIIRALAAKYEGYLTKWIEPAFAKINLERENMGKSLVNESDVKTFVKKLTLSRGQRVSNRIIQEFWFTVSGMVDYGI</sequence>
<evidence type="ECO:0008006" key="7">
    <source>
        <dbReference type="Google" id="ProtNLM"/>
    </source>
</evidence>
<dbReference type="InterPro" id="IPR051345">
    <property type="entry name" value="Importin_beta-like_NTR"/>
</dbReference>
<dbReference type="EMBL" id="SELW01000308">
    <property type="protein sequence ID" value="TID29467.1"/>
    <property type="molecule type" value="Genomic_DNA"/>
</dbReference>
<evidence type="ECO:0000256" key="4">
    <source>
        <dbReference type="ARBA" id="ARBA00023242"/>
    </source>
</evidence>
<protein>
    <recommendedName>
        <fullName evidence="7">Importin N-terminal domain-containing protein</fullName>
    </recommendedName>
</protein>
<evidence type="ECO:0000313" key="5">
    <source>
        <dbReference type="EMBL" id="TID29467.1"/>
    </source>
</evidence>
<dbReference type="InterPro" id="IPR011989">
    <property type="entry name" value="ARM-like"/>
</dbReference>
<proteinExistence type="inferred from homology"/>
<organism evidence="5 6">
    <name type="scientific">Pichia inconspicua</name>
    <dbReference type="NCBI Taxonomy" id="52247"/>
    <lineage>
        <taxon>Eukaryota</taxon>
        <taxon>Fungi</taxon>
        <taxon>Dikarya</taxon>
        <taxon>Ascomycota</taxon>
        <taxon>Saccharomycotina</taxon>
        <taxon>Pichiomycetes</taxon>
        <taxon>Pichiales</taxon>
        <taxon>Pichiaceae</taxon>
        <taxon>Pichia</taxon>
    </lineage>
</organism>
<dbReference type="PANTHER" id="PTHR12363">
    <property type="entry name" value="TRANSPORTIN 3 AND IMPORTIN 13"/>
    <property type="match status" value="1"/>
</dbReference>
<dbReference type="OrthoDB" id="2016913at2759"/>
<dbReference type="Proteomes" id="UP000307173">
    <property type="component" value="Unassembled WGS sequence"/>
</dbReference>
<evidence type="ECO:0000256" key="1">
    <source>
        <dbReference type="ARBA" id="ARBA00004123"/>
    </source>
</evidence>
<gene>
    <name evidence="5" type="ORF">CANINC_001947</name>
</gene>
<comment type="caution">
    <text evidence="5">The sequence shown here is derived from an EMBL/GenBank/DDBJ whole genome shotgun (WGS) entry which is preliminary data.</text>
</comment>
<dbReference type="AlphaFoldDB" id="A0A4T0X2D8"/>
<dbReference type="Gene3D" id="1.25.10.10">
    <property type="entry name" value="Leucine-rich Repeat Variant"/>
    <property type="match status" value="1"/>
</dbReference>
<comment type="similarity">
    <text evidence="2">Belongs to the importin beta family.</text>
</comment>
<dbReference type="InterPro" id="IPR016024">
    <property type="entry name" value="ARM-type_fold"/>
</dbReference>
<keyword evidence="4" id="KW-0539">Nucleus</keyword>
<dbReference type="GO" id="GO:0005737">
    <property type="term" value="C:cytoplasm"/>
    <property type="evidence" value="ECO:0007669"/>
    <property type="project" value="TreeGrafter"/>
</dbReference>
<dbReference type="STRING" id="52247.A0A4T0X2D8"/>
<dbReference type="GO" id="GO:0005634">
    <property type="term" value="C:nucleus"/>
    <property type="evidence" value="ECO:0007669"/>
    <property type="project" value="UniProtKB-SubCell"/>
</dbReference>
<dbReference type="PANTHER" id="PTHR12363:SF33">
    <property type="entry name" value="IMPORTIN-13"/>
    <property type="match status" value="1"/>
</dbReference>
<dbReference type="GO" id="GO:0006606">
    <property type="term" value="P:protein import into nucleus"/>
    <property type="evidence" value="ECO:0007669"/>
    <property type="project" value="TreeGrafter"/>
</dbReference>
<evidence type="ECO:0000256" key="2">
    <source>
        <dbReference type="ARBA" id="ARBA00007991"/>
    </source>
</evidence>
<keyword evidence="3" id="KW-0813">Transport</keyword>
<keyword evidence="6" id="KW-1185">Reference proteome</keyword>
<evidence type="ECO:0000313" key="6">
    <source>
        <dbReference type="Proteomes" id="UP000307173"/>
    </source>
</evidence>
<comment type="subcellular location">
    <subcellularLocation>
        <location evidence="1">Nucleus</location>
    </subcellularLocation>
</comment>